<dbReference type="AlphaFoldDB" id="H8Z104"/>
<reference evidence="2 3" key="2">
    <citation type="submission" date="2011-11" db="EMBL/GenBank/DDBJ databases">
        <authorList>
            <consortium name="US DOE Joint Genome Institute"/>
            <person name="Lucas S."/>
            <person name="Han J."/>
            <person name="Lapidus A."/>
            <person name="Cheng J.-F."/>
            <person name="Goodwin L."/>
            <person name="Pitluck S."/>
            <person name="Peters L."/>
            <person name="Ovchinnikova G."/>
            <person name="Zhang X."/>
            <person name="Detter J.C."/>
            <person name="Han C."/>
            <person name="Tapia R."/>
            <person name="Land M."/>
            <person name="Hauser L."/>
            <person name="Kyrpides N."/>
            <person name="Ivanova N."/>
            <person name="Pagani I."/>
            <person name="Vogl K."/>
            <person name="Liu Z."/>
            <person name="Overmann J."/>
            <person name="Frigaard N.-U."/>
            <person name="Bryant D."/>
            <person name="Woyke T."/>
        </authorList>
    </citation>
    <scope>NUCLEOTIDE SEQUENCE [LARGE SCALE GENOMIC DNA]</scope>
    <source>
        <strain evidence="2 3">970</strain>
    </source>
</reference>
<dbReference type="HOGENOM" id="CLU_1601950_0_0_6"/>
<accession>H8Z104</accession>
<proteinExistence type="predicted"/>
<keyword evidence="3" id="KW-1185">Reference proteome</keyword>
<evidence type="ECO:0000256" key="1">
    <source>
        <dbReference type="SAM" id="MobiDB-lite"/>
    </source>
</evidence>
<name>H8Z104_9GAMM</name>
<sequence length="166" mass="18150">MEAADNLESAACSDLDVSFFDQEDMLALIPPLRLVGLGLALRTTVLPSLDDRIDEIAADADLDEEPDSHFKKLLGLLDCAEAMGVDSAAADLINEVRHQVEQSVKALEERKRERDEESEDDSDWTSPSRSAIRAKSSSFVTITNCSSFANCQISRSSLASMPRSKT</sequence>
<evidence type="ECO:0000313" key="3">
    <source>
        <dbReference type="Proteomes" id="UP000002964"/>
    </source>
</evidence>
<feature type="compositionally biased region" description="Polar residues" evidence="1">
    <location>
        <begin position="124"/>
        <end position="133"/>
    </location>
</feature>
<feature type="region of interest" description="Disordered" evidence="1">
    <location>
        <begin position="107"/>
        <end position="133"/>
    </location>
</feature>
<protein>
    <submittedName>
        <fullName evidence="2">Uncharacterized protein</fullName>
    </submittedName>
</protein>
<dbReference type="eggNOG" id="COG0464">
    <property type="taxonomic scope" value="Bacteria"/>
</dbReference>
<dbReference type="Proteomes" id="UP000002964">
    <property type="component" value="Unassembled WGS sequence"/>
</dbReference>
<dbReference type="EMBL" id="JH603169">
    <property type="protein sequence ID" value="EIC22425.1"/>
    <property type="molecule type" value="Genomic_DNA"/>
</dbReference>
<organism evidence="2 3">
    <name type="scientific">Thiorhodovibrio frisius</name>
    <dbReference type="NCBI Taxonomy" id="631362"/>
    <lineage>
        <taxon>Bacteria</taxon>
        <taxon>Pseudomonadati</taxon>
        <taxon>Pseudomonadota</taxon>
        <taxon>Gammaproteobacteria</taxon>
        <taxon>Chromatiales</taxon>
        <taxon>Chromatiaceae</taxon>
        <taxon>Thiorhodovibrio</taxon>
    </lineage>
</organism>
<reference evidence="3" key="1">
    <citation type="submission" date="2011-06" db="EMBL/GenBank/DDBJ databases">
        <authorList>
            <consortium name="US DOE Joint Genome Institute (JGI-PGF)"/>
            <person name="Lucas S."/>
            <person name="Han J."/>
            <person name="Lapidus A."/>
            <person name="Cheng J.-F."/>
            <person name="Goodwin L."/>
            <person name="Pitluck S."/>
            <person name="Peters L."/>
            <person name="Land M.L."/>
            <person name="Hauser L."/>
            <person name="Vogl K."/>
            <person name="Liu Z."/>
            <person name="Overmann J."/>
            <person name="Frigaard N.-U."/>
            <person name="Bryant D.A."/>
            <person name="Woyke T.J."/>
        </authorList>
    </citation>
    <scope>NUCLEOTIDE SEQUENCE [LARGE SCALE GENOMIC DNA]</scope>
    <source>
        <strain evidence="3">970</strain>
    </source>
</reference>
<gene>
    <name evidence="2" type="ORF">Thi970DRAFT_02688</name>
</gene>
<evidence type="ECO:0000313" key="2">
    <source>
        <dbReference type="EMBL" id="EIC22425.1"/>
    </source>
</evidence>